<dbReference type="InterPro" id="IPR012677">
    <property type="entry name" value="Nucleotide-bd_a/b_plait_sf"/>
</dbReference>
<dbReference type="Gene3D" id="3.30.70.330">
    <property type="match status" value="1"/>
</dbReference>
<dbReference type="STRING" id="1328759.A0A5C2RP80"/>
<proteinExistence type="predicted"/>
<protein>
    <recommendedName>
        <fullName evidence="4">RRM domain-containing protein</fullName>
    </recommendedName>
</protein>
<evidence type="ECO:0000256" key="3">
    <source>
        <dbReference type="SAM" id="MobiDB-lite"/>
    </source>
</evidence>
<evidence type="ECO:0000256" key="2">
    <source>
        <dbReference type="PROSITE-ProRule" id="PRU00176"/>
    </source>
</evidence>
<dbReference type="GO" id="GO:0003729">
    <property type="term" value="F:mRNA binding"/>
    <property type="evidence" value="ECO:0007669"/>
    <property type="project" value="TreeGrafter"/>
</dbReference>
<dbReference type="CDD" id="cd00590">
    <property type="entry name" value="RRM_SF"/>
    <property type="match status" value="1"/>
</dbReference>
<dbReference type="Proteomes" id="UP000313359">
    <property type="component" value="Unassembled WGS sequence"/>
</dbReference>
<dbReference type="InterPro" id="IPR000504">
    <property type="entry name" value="RRM_dom"/>
</dbReference>
<dbReference type="InterPro" id="IPR035979">
    <property type="entry name" value="RBD_domain_sf"/>
</dbReference>
<dbReference type="InterPro" id="IPR051229">
    <property type="entry name" value="ALYREF_mRNA_export"/>
</dbReference>
<feature type="region of interest" description="Disordered" evidence="3">
    <location>
        <begin position="1"/>
        <end position="52"/>
    </location>
</feature>
<dbReference type="Pfam" id="PF00076">
    <property type="entry name" value="RRM_1"/>
    <property type="match status" value="1"/>
</dbReference>
<name>A0A5C2RP80_9APHY</name>
<dbReference type="PROSITE" id="PS50102">
    <property type="entry name" value="RRM"/>
    <property type="match status" value="1"/>
</dbReference>
<evidence type="ECO:0000256" key="1">
    <source>
        <dbReference type="ARBA" id="ARBA00022884"/>
    </source>
</evidence>
<evidence type="ECO:0000259" key="4">
    <source>
        <dbReference type="PROSITE" id="PS50102"/>
    </source>
</evidence>
<sequence length="272" mass="28216">MASLLERISLPPGAAPAVGPVRSKSKRGQASEPYNKNQRPPKGDVNGTWKHDMYNADRSLSARLTNAPAGAPKMNFGIADKALRDAVGDKGGLSIKGASSRGNVLQVAGLAKGTTAADVEAIFKRCGPITSAVLHSASPEPVVRLTYKHEKDAQAAVAKFHGQPADGRTLEVKVVGGVNATLSGRIGAALVEGSVDVLMSDESASGSKLRSDELLAKDSRAHVLVAPPGADPKEYTQTPAYGRGAGRGRGRGRGRRRGAGARGDGPKMDVDR</sequence>
<dbReference type="EMBL" id="ML122322">
    <property type="protein sequence ID" value="RPD53428.1"/>
    <property type="molecule type" value="Genomic_DNA"/>
</dbReference>
<reference evidence="5" key="1">
    <citation type="journal article" date="2018" name="Genome Biol. Evol.">
        <title>Genomics and development of Lentinus tigrinus, a white-rot wood-decaying mushroom with dimorphic fruiting bodies.</title>
        <authorList>
            <person name="Wu B."/>
            <person name="Xu Z."/>
            <person name="Knudson A."/>
            <person name="Carlson A."/>
            <person name="Chen N."/>
            <person name="Kovaka S."/>
            <person name="LaButti K."/>
            <person name="Lipzen A."/>
            <person name="Pennachio C."/>
            <person name="Riley R."/>
            <person name="Schakwitz W."/>
            <person name="Umezawa K."/>
            <person name="Ohm R.A."/>
            <person name="Grigoriev I.V."/>
            <person name="Nagy L.G."/>
            <person name="Gibbons J."/>
            <person name="Hibbett D."/>
        </authorList>
    </citation>
    <scope>NUCLEOTIDE SEQUENCE [LARGE SCALE GENOMIC DNA]</scope>
    <source>
        <strain evidence="5">ALCF2SS1-6</strain>
    </source>
</reference>
<feature type="region of interest" description="Disordered" evidence="3">
    <location>
        <begin position="224"/>
        <end position="272"/>
    </location>
</feature>
<dbReference type="GO" id="GO:0005634">
    <property type="term" value="C:nucleus"/>
    <property type="evidence" value="ECO:0007669"/>
    <property type="project" value="TreeGrafter"/>
</dbReference>
<dbReference type="PANTHER" id="PTHR19965:SF82">
    <property type="entry name" value="THO COMPLEX SUBUNIT 4"/>
    <property type="match status" value="1"/>
</dbReference>
<dbReference type="AlphaFoldDB" id="A0A5C2RP80"/>
<evidence type="ECO:0000313" key="6">
    <source>
        <dbReference type="Proteomes" id="UP000313359"/>
    </source>
</evidence>
<keyword evidence="1 2" id="KW-0694">RNA-binding</keyword>
<dbReference type="OrthoDB" id="6159137at2759"/>
<organism evidence="5 6">
    <name type="scientific">Lentinus tigrinus ALCF2SS1-6</name>
    <dbReference type="NCBI Taxonomy" id="1328759"/>
    <lineage>
        <taxon>Eukaryota</taxon>
        <taxon>Fungi</taxon>
        <taxon>Dikarya</taxon>
        <taxon>Basidiomycota</taxon>
        <taxon>Agaricomycotina</taxon>
        <taxon>Agaricomycetes</taxon>
        <taxon>Polyporales</taxon>
        <taxon>Polyporaceae</taxon>
        <taxon>Lentinus</taxon>
    </lineage>
</organism>
<keyword evidence="6" id="KW-1185">Reference proteome</keyword>
<gene>
    <name evidence="5" type="ORF">L227DRAFT_399379</name>
</gene>
<feature type="domain" description="RRM" evidence="4">
    <location>
        <begin position="103"/>
        <end position="177"/>
    </location>
</feature>
<feature type="compositionally biased region" description="Low complexity" evidence="3">
    <location>
        <begin position="11"/>
        <end position="21"/>
    </location>
</feature>
<dbReference type="SUPFAM" id="SSF54928">
    <property type="entry name" value="RNA-binding domain, RBD"/>
    <property type="match status" value="1"/>
</dbReference>
<dbReference type="PANTHER" id="PTHR19965">
    <property type="entry name" value="RNA AND EXPORT FACTOR BINDING PROTEIN"/>
    <property type="match status" value="1"/>
</dbReference>
<feature type="compositionally biased region" description="Basic residues" evidence="3">
    <location>
        <begin position="246"/>
        <end position="259"/>
    </location>
</feature>
<accession>A0A5C2RP80</accession>
<dbReference type="SMART" id="SM00360">
    <property type="entry name" value="RRM"/>
    <property type="match status" value="1"/>
</dbReference>
<evidence type="ECO:0000313" key="5">
    <source>
        <dbReference type="EMBL" id="RPD53428.1"/>
    </source>
</evidence>
<dbReference type="GO" id="GO:0006406">
    <property type="term" value="P:mRNA export from nucleus"/>
    <property type="evidence" value="ECO:0007669"/>
    <property type="project" value="TreeGrafter"/>
</dbReference>